<feature type="domain" description="Zinc knuckle CX2CX4HX4C" evidence="1">
    <location>
        <begin position="58"/>
        <end position="106"/>
    </location>
</feature>
<organism evidence="2">
    <name type="scientific">Manihot esculenta</name>
    <name type="common">Cassava</name>
    <name type="synonym">Jatropha manihot</name>
    <dbReference type="NCBI Taxonomy" id="3983"/>
    <lineage>
        <taxon>Eukaryota</taxon>
        <taxon>Viridiplantae</taxon>
        <taxon>Streptophyta</taxon>
        <taxon>Embryophyta</taxon>
        <taxon>Tracheophyta</taxon>
        <taxon>Spermatophyta</taxon>
        <taxon>Magnoliopsida</taxon>
        <taxon>eudicotyledons</taxon>
        <taxon>Gunneridae</taxon>
        <taxon>Pentapetalae</taxon>
        <taxon>rosids</taxon>
        <taxon>fabids</taxon>
        <taxon>Malpighiales</taxon>
        <taxon>Euphorbiaceae</taxon>
        <taxon>Crotonoideae</taxon>
        <taxon>Manihoteae</taxon>
        <taxon>Manihot</taxon>
    </lineage>
</organism>
<dbReference type="GO" id="GO:0008270">
    <property type="term" value="F:zinc ion binding"/>
    <property type="evidence" value="ECO:0007669"/>
    <property type="project" value="InterPro"/>
</dbReference>
<dbReference type="InterPro" id="IPR025836">
    <property type="entry name" value="Zn_knuckle_CX2CX4HX4C"/>
</dbReference>
<dbReference type="EMBL" id="CM004396">
    <property type="protein sequence ID" value="OAY38739.1"/>
    <property type="molecule type" value="Genomic_DNA"/>
</dbReference>
<dbReference type="AlphaFoldDB" id="A0A2C9V383"/>
<dbReference type="SUPFAM" id="SSF57756">
    <property type="entry name" value="Retrovirus zinc finger-like domains"/>
    <property type="match status" value="1"/>
</dbReference>
<dbReference type="Pfam" id="PF14392">
    <property type="entry name" value="zf-CCHC_4"/>
    <property type="match status" value="1"/>
</dbReference>
<reference evidence="2" key="1">
    <citation type="submission" date="2016-02" db="EMBL/GenBank/DDBJ databases">
        <title>WGS assembly of Manihot esculenta.</title>
        <authorList>
            <person name="Bredeson J.V."/>
            <person name="Prochnik S.E."/>
            <person name="Lyons J.B."/>
            <person name="Schmutz J."/>
            <person name="Grimwood J."/>
            <person name="Vrebalov J."/>
            <person name="Bart R.S."/>
            <person name="Amuge T."/>
            <person name="Ferguson M.E."/>
            <person name="Green R."/>
            <person name="Putnam N."/>
            <person name="Stites J."/>
            <person name="Rounsley S."/>
            <person name="Rokhsar D.S."/>
        </authorList>
    </citation>
    <scope>NUCLEOTIDE SEQUENCE [LARGE SCALE GENOMIC DNA]</scope>
    <source>
        <tissue evidence="2">Leaf</tissue>
    </source>
</reference>
<dbReference type="PANTHER" id="PTHR31286:SF153">
    <property type="entry name" value="DUF4283 DOMAIN PROTEIN"/>
    <property type="match status" value="1"/>
</dbReference>
<dbReference type="PANTHER" id="PTHR31286">
    <property type="entry name" value="GLYCINE-RICH CELL WALL STRUCTURAL PROTEIN 1.8-LIKE"/>
    <property type="match status" value="1"/>
</dbReference>
<dbReference type="InterPro" id="IPR040256">
    <property type="entry name" value="At4g02000-like"/>
</dbReference>
<gene>
    <name evidence="2" type="ORF">MANES_10G039700</name>
</gene>
<dbReference type="InterPro" id="IPR036875">
    <property type="entry name" value="Znf_CCHC_sf"/>
</dbReference>
<accession>A0A2C9V383</accession>
<name>A0A2C9V383_MANES</name>
<sequence length="136" mass="15910">MVAVWCPVKGMLAKDSENNTFVLQFFHSLDCDRVLNGDLWNFSQNLIILRNVPEGVTIDITKPLKRRLQMKHPKGDWGWVDFKYERLSNLCFFCGLIGHFDRFCSKLLDHPQIPSLSPFRFIGFYGMPNPQHHRQS</sequence>
<dbReference type="GO" id="GO:0003676">
    <property type="term" value="F:nucleic acid binding"/>
    <property type="evidence" value="ECO:0007669"/>
    <property type="project" value="InterPro"/>
</dbReference>
<protein>
    <recommendedName>
        <fullName evidence="1">Zinc knuckle CX2CX4HX4C domain-containing protein</fullName>
    </recommendedName>
</protein>
<proteinExistence type="predicted"/>
<evidence type="ECO:0000259" key="1">
    <source>
        <dbReference type="Pfam" id="PF14392"/>
    </source>
</evidence>
<evidence type="ECO:0000313" key="2">
    <source>
        <dbReference type="EMBL" id="OAY38739.1"/>
    </source>
</evidence>